<dbReference type="EMBL" id="GBRH01249035">
    <property type="protein sequence ID" value="JAD48860.1"/>
    <property type="molecule type" value="Transcribed_RNA"/>
</dbReference>
<protein>
    <submittedName>
        <fullName evidence="1">Uncharacterized protein</fullName>
    </submittedName>
</protein>
<reference evidence="1" key="2">
    <citation type="journal article" date="2015" name="Data Brief">
        <title>Shoot transcriptome of the giant reed, Arundo donax.</title>
        <authorList>
            <person name="Barrero R.A."/>
            <person name="Guerrero F.D."/>
            <person name="Moolhuijzen P."/>
            <person name="Goolsby J.A."/>
            <person name="Tidwell J."/>
            <person name="Bellgard S.E."/>
            <person name="Bellgard M.I."/>
        </authorList>
    </citation>
    <scope>NUCLEOTIDE SEQUENCE</scope>
    <source>
        <tissue evidence="1">Shoot tissue taken approximately 20 cm above the soil surface</tissue>
    </source>
</reference>
<organism evidence="1">
    <name type="scientific">Arundo donax</name>
    <name type="common">Giant reed</name>
    <name type="synonym">Donax arundinaceus</name>
    <dbReference type="NCBI Taxonomy" id="35708"/>
    <lineage>
        <taxon>Eukaryota</taxon>
        <taxon>Viridiplantae</taxon>
        <taxon>Streptophyta</taxon>
        <taxon>Embryophyta</taxon>
        <taxon>Tracheophyta</taxon>
        <taxon>Spermatophyta</taxon>
        <taxon>Magnoliopsida</taxon>
        <taxon>Liliopsida</taxon>
        <taxon>Poales</taxon>
        <taxon>Poaceae</taxon>
        <taxon>PACMAD clade</taxon>
        <taxon>Arundinoideae</taxon>
        <taxon>Arundineae</taxon>
        <taxon>Arundo</taxon>
    </lineage>
</organism>
<accession>A0A0A9AIT0</accession>
<proteinExistence type="predicted"/>
<evidence type="ECO:0000313" key="1">
    <source>
        <dbReference type="EMBL" id="JAD48860.1"/>
    </source>
</evidence>
<name>A0A0A9AIT0_ARUDO</name>
<sequence>MWIFVLFFIKIQVIFNYRRWC</sequence>
<dbReference type="AlphaFoldDB" id="A0A0A9AIT0"/>
<reference evidence="1" key="1">
    <citation type="submission" date="2014-09" db="EMBL/GenBank/DDBJ databases">
        <authorList>
            <person name="Magalhaes I.L.F."/>
            <person name="Oliveira U."/>
            <person name="Santos F.R."/>
            <person name="Vidigal T.H.D.A."/>
            <person name="Brescovit A.D."/>
            <person name="Santos A.J."/>
        </authorList>
    </citation>
    <scope>NUCLEOTIDE SEQUENCE</scope>
    <source>
        <tissue evidence="1">Shoot tissue taken approximately 20 cm above the soil surface</tissue>
    </source>
</reference>